<gene>
    <name evidence="4" type="ORF">BD626DRAFT_441532</name>
</gene>
<dbReference type="EMBL" id="VDMD01000084">
    <property type="protein sequence ID" value="TRM55938.1"/>
    <property type="molecule type" value="Genomic_DNA"/>
</dbReference>
<keyword evidence="1" id="KW-0863">Zinc-finger</keyword>
<evidence type="ECO:0000313" key="5">
    <source>
        <dbReference type="Proteomes" id="UP000320762"/>
    </source>
</evidence>
<sequence>MYTFCHARGLREVWGYMWTNWYQPRRWVLWARSTSPRVSRLRTMMTVENFWKQLKHNHLHHLIHPRLDHLVYILIHHVTPGYLSSTEFLMDDYRIGRSKSLTSMQKYFKSSWEKLENAAISSKTYTTDVAKWTCNCGRQKYHAYHLCKHLVQAVEPPPKTFWQQVVRRRVTPLYRHPVLVPRGSAHGLFIDPDDGSITDGDDNLWSGDVRLLEHGRWREIFGGPRRNGTGSDQQPKGDAVTNAATASPHDHNDRLTLPPPNMPEYEGGVSDDEDERELEEAAENSRNLARRLREAADLIDEQNNLPLEKKKLFVLGLKRKNVGRDVVRLADDMRHAKSTGRTRDTTWTSTKAPPRKRQRTANLMGYHPSSSPAPSTRAPSNAPPSSPPRAPSIIDIDQLDSDDFQLS</sequence>
<keyword evidence="5" id="KW-1185">Reference proteome</keyword>
<keyword evidence="1" id="KW-0479">Metal-binding</keyword>
<dbReference type="PROSITE" id="PS50966">
    <property type="entry name" value="ZF_SWIM"/>
    <property type="match status" value="1"/>
</dbReference>
<dbReference type="AlphaFoldDB" id="A0A550BTR2"/>
<accession>A0A550BTR2</accession>
<dbReference type="STRING" id="97359.A0A550BTR2"/>
<evidence type="ECO:0000256" key="2">
    <source>
        <dbReference type="SAM" id="MobiDB-lite"/>
    </source>
</evidence>
<keyword evidence="1" id="KW-0862">Zinc</keyword>
<feature type="compositionally biased region" description="Pro residues" evidence="2">
    <location>
        <begin position="381"/>
        <end position="390"/>
    </location>
</feature>
<comment type="caution">
    <text evidence="4">The sequence shown here is derived from an EMBL/GenBank/DDBJ whole genome shotgun (WGS) entry which is preliminary data.</text>
</comment>
<feature type="region of interest" description="Disordered" evidence="2">
    <location>
        <begin position="333"/>
        <end position="407"/>
    </location>
</feature>
<reference evidence="4 5" key="1">
    <citation type="journal article" date="2019" name="New Phytol.">
        <title>Comparative genomics reveals unique wood-decay strategies and fruiting body development in the Schizophyllaceae.</title>
        <authorList>
            <person name="Almasi E."/>
            <person name="Sahu N."/>
            <person name="Krizsan K."/>
            <person name="Balint B."/>
            <person name="Kovacs G.M."/>
            <person name="Kiss B."/>
            <person name="Cseklye J."/>
            <person name="Drula E."/>
            <person name="Henrissat B."/>
            <person name="Nagy I."/>
            <person name="Chovatia M."/>
            <person name="Adam C."/>
            <person name="LaButti K."/>
            <person name="Lipzen A."/>
            <person name="Riley R."/>
            <person name="Grigoriev I.V."/>
            <person name="Nagy L.G."/>
        </authorList>
    </citation>
    <scope>NUCLEOTIDE SEQUENCE [LARGE SCALE GENOMIC DNA]</scope>
    <source>
        <strain evidence="4 5">NL-1724</strain>
    </source>
</reference>
<feature type="domain" description="SWIM-type" evidence="3">
    <location>
        <begin position="125"/>
        <end position="158"/>
    </location>
</feature>
<dbReference type="OrthoDB" id="3221775at2759"/>
<evidence type="ECO:0000313" key="4">
    <source>
        <dbReference type="EMBL" id="TRM55938.1"/>
    </source>
</evidence>
<feature type="region of interest" description="Disordered" evidence="2">
    <location>
        <begin position="220"/>
        <end position="276"/>
    </location>
</feature>
<dbReference type="GO" id="GO:0008270">
    <property type="term" value="F:zinc ion binding"/>
    <property type="evidence" value="ECO:0007669"/>
    <property type="project" value="UniProtKB-KW"/>
</dbReference>
<proteinExistence type="predicted"/>
<organism evidence="4 5">
    <name type="scientific">Schizophyllum amplum</name>
    <dbReference type="NCBI Taxonomy" id="97359"/>
    <lineage>
        <taxon>Eukaryota</taxon>
        <taxon>Fungi</taxon>
        <taxon>Dikarya</taxon>
        <taxon>Basidiomycota</taxon>
        <taxon>Agaricomycotina</taxon>
        <taxon>Agaricomycetes</taxon>
        <taxon>Agaricomycetidae</taxon>
        <taxon>Agaricales</taxon>
        <taxon>Schizophyllaceae</taxon>
        <taxon>Schizophyllum</taxon>
    </lineage>
</organism>
<protein>
    <recommendedName>
        <fullName evidence="3">SWIM-type domain-containing protein</fullName>
    </recommendedName>
</protein>
<dbReference type="InterPro" id="IPR007527">
    <property type="entry name" value="Znf_SWIM"/>
</dbReference>
<dbReference type="Proteomes" id="UP000320762">
    <property type="component" value="Unassembled WGS sequence"/>
</dbReference>
<name>A0A550BTR2_9AGAR</name>
<evidence type="ECO:0000259" key="3">
    <source>
        <dbReference type="PROSITE" id="PS50966"/>
    </source>
</evidence>
<feature type="compositionally biased region" description="Low complexity" evidence="2">
    <location>
        <begin position="368"/>
        <end position="380"/>
    </location>
</feature>
<evidence type="ECO:0000256" key="1">
    <source>
        <dbReference type="PROSITE-ProRule" id="PRU00325"/>
    </source>
</evidence>
<feature type="compositionally biased region" description="Acidic residues" evidence="2">
    <location>
        <begin position="397"/>
        <end position="407"/>
    </location>
</feature>